<dbReference type="HAMAP" id="MF_01328_B">
    <property type="entry name" value="Ribosomal_uL4_B"/>
    <property type="match status" value="1"/>
</dbReference>
<reference evidence="5" key="1">
    <citation type="submission" date="2018-05" db="EMBL/GenBank/DDBJ databases">
        <authorList>
            <person name="Lanie J.A."/>
            <person name="Ng W.-L."/>
            <person name="Kazmierczak K.M."/>
            <person name="Andrzejewski T.M."/>
            <person name="Davidsen T.M."/>
            <person name="Wayne K.J."/>
            <person name="Tettelin H."/>
            <person name="Glass J.I."/>
            <person name="Rusch D."/>
            <person name="Podicherti R."/>
            <person name="Tsui H.-C.T."/>
            <person name="Winkler M.E."/>
        </authorList>
    </citation>
    <scope>NUCLEOTIDE SEQUENCE</scope>
</reference>
<accession>A0A382K0R5</accession>
<evidence type="ECO:0000256" key="3">
    <source>
        <dbReference type="ARBA" id="ARBA00023274"/>
    </source>
</evidence>
<dbReference type="Pfam" id="PF00573">
    <property type="entry name" value="Ribosomal_L4"/>
    <property type="match status" value="1"/>
</dbReference>
<dbReference type="GO" id="GO:1990904">
    <property type="term" value="C:ribonucleoprotein complex"/>
    <property type="evidence" value="ECO:0007669"/>
    <property type="project" value="UniProtKB-KW"/>
</dbReference>
<organism evidence="5">
    <name type="scientific">marine metagenome</name>
    <dbReference type="NCBI Taxonomy" id="408172"/>
    <lineage>
        <taxon>unclassified sequences</taxon>
        <taxon>metagenomes</taxon>
        <taxon>ecological metagenomes</taxon>
    </lineage>
</organism>
<dbReference type="PANTHER" id="PTHR10746">
    <property type="entry name" value="50S RIBOSOMAL PROTEIN L4"/>
    <property type="match status" value="1"/>
</dbReference>
<evidence type="ECO:0000256" key="1">
    <source>
        <dbReference type="ARBA" id="ARBA00010528"/>
    </source>
</evidence>
<comment type="similarity">
    <text evidence="1">Belongs to the universal ribosomal protein uL4 family.</text>
</comment>
<dbReference type="InterPro" id="IPR002136">
    <property type="entry name" value="Ribosomal_uL4"/>
</dbReference>
<sequence length="185" mass="20710">MKIDLISQNKEKIKNIELSSSIFEVPFNETLIHEVVTSYLTNSRAGTKAQKNRSAARGGGAKPWRQKGTGRARAGTIRSPLWVGGGKTFAATNKTYHKKINKKVLKSALKSIFSALARENRLIVIDEITIEEPKTKFMIGFLEKLELENVLIILKELEINIKLASRNIPNVEVITLDKMNPVNLI</sequence>
<evidence type="ECO:0000256" key="2">
    <source>
        <dbReference type="ARBA" id="ARBA00022980"/>
    </source>
</evidence>
<feature type="non-terminal residue" evidence="5">
    <location>
        <position position="185"/>
    </location>
</feature>
<keyword evidence="2" id="KW-0689">Ribosomal protein</keyword>
<name>A0A382K0R5_9ZZZZ</name>
<keyword evidence="3" id="KW-0687">Ribonucleoprotein</keyword>
<dbReference type="EMBL" id="UINC01077456">
    <property type="protein sequence ID" value="SVC17596.1"/>
    <property type="molecule type" value="Genomic_DNA"/>
</dbReference>
<dbReference type="PANTHER" id="PTHR10746:SF6">
    <property type="entry name" value="LARGE RIBOSOMAL SUBUNIT PROTEIN UL4M"/>
    <property type="match status" value="1"/>
</dbReference>
<dbReference type="GO" id="GO:0005840">
    <property type="term" value="C:ribosome"/>
    <property type="evidence" value="ECO:0007669"/>
    <property type="project" value="UniProtKB-KW"/>
</dbReference>
<proteinExistence type="inferred from homology"/>
<evidence type="ECO:0000313" key="5">
    <source>
        <dbReference type="EMBL" id="SVC17596.1"/>
    </source>
</evidence>
<dbReference type="InterPro" id="IPR013005">
    <property type="entry name" value="Ribosomal_uL4-like"/>
</dbReference>
<protein>
    <recommendedName>
        <fullName evidence="6">50S ribosomal protein L4</fullName>
    </recommendedName>
</protein>
<dbReference type="GO" id="GO:0003735">
    <property type="term" value="F:structural constituent of ribosome"/>
    <property type="evidence" value="ECO:0007669"/>
    <property type="project" value="InterPro"/>
</dbReference>
<dbReference type="InterPro" id="IPR023574">
    <property type="entry name" value="Ribosomal_uL4_dom_sf"/>
</dbReference>
<dbReference type="AlphaFoldDB" id="A0A382K0R5"/>
<feature type="region of interest" description="Disordered" evidence="4">
    <location>
        <begin position="47"/>
        <end position="70"/>
    </location>
</feature>
<dbReference type="SUPFAM" id="SSF52166">
    <property type="entry name" value="Ribosomal protein L4"/>
    <property type="match status" value="1"/>
</dbReference>
<dbReference type="Gene3D" id="3.40.1370.10">
    <property type="match status" value="1"/>
</dbReference>
<evidence type="ECO:0000256" key="4">
    <source>
        <dbReference type="SAM" id="MobiDB-lite"/>
    </source>
</evidence>
<gene>
    <name evidence="5" type="ORF">METZ01_LOCUS270450</name>
</gene>
<dbReference type="GO" id="GO:0006412">
    <property type="term" value="P:translation"/>
    <property type="evidence" value="ECO:0007669"/>
    <property type="project" value="InterPro"/>
</dbReference>
<dbReference type="NCBIfam" id="TIGR03953">
    <property type="entry name" value="rplD_bact"/>
    <property type="match status" value="1"/>
</dbReference>
<evidence type="ECO:0008006" key="6">
    <source>
        <dbReference type="Google" id="ProtNLM"/>
    </source>
</evidence>